<dbReference type="OrthoDB" id="9813903at2"/>
<evidence type="ECO:0000313" key="11">
    <source>
        <dbReference type="Proteomes" id="UP000290637"/>
    </source>
</evidence>
<evidence type="ECO:0000256" key="4">
    <source>
        <dbReference type="ARBA" id="ARBA00022692"/>
    </source>
</evidence>
<feature type="domain" description="GGDEF" evidence="9">
    <location>
        <begin position="344"/>
        <end position="480"/>
    </location>
</feature>
<keyword evidence="4 8" id="KW-0812">Transmembrane</keyword>
<dbReference type="AlphaFoldDB" id="A0A4V0Z4H8"/>
<dbReference type="PANTHER" id="PTHR45138">
    <property type="entry name" value="REGULATORY COMPONENTS OF SENSORY TRANSDUCTION SYSTEM"/>
    <property type="match status" value="1"/>
</dbReference>
<dbReference type="NCBIfam" id="TIGR00254">
    <property type="entry name" value="GGDEF"/>
    <property type="match status" value="1"/>
</dbReference>
<dbReference type="GO" id="GO:0052621">
    <property type="term" value="F:diguanylate cyclase activity"/>
    <property type="evidence" value="ECO:0007669"/>
    <property type="project" value="UniProtKB-EC"/>
</dbReference>
<dbReference type="FunFam" id="3.30.70.270:FF:000001">
    <property type="entry name" value="Diguanylate cyclase domain protein"/>
    <property type="match status" value="1"/>
</dbReference>
<dbReference type="PANTHER" id="PTHR45138:SF9">
    <property type="entry name" value="DIGUANYLATE CYCLASE DGCM-RELATED"/>
    <property type="match status" value="1"/>
</dbReference>
<accession>A0A4V0Z4H8</accession>
<dbReference type="InterPro" id="IPR050469">
    <property type="entry name" value="Diguanylate_Cyclase"/>
</dbReference>
<sequence>MGFSAWFVWTSRQVQIRQTEVATSNVARMVGAQVESAMKIATMALADMTEQVEHDGTTGPALERLTDNLETLASTTPELYGLFVYGADGSWLATSLARTVQGNNADRAYFQYHRTHPGRGIHFGAPVKSRSTGVWIIPVSRAFYDAGGKFAGVALVTLRIDFFERIYDELNIGRTGTVLLMLSDGTVVYRRPLDEKLLGTDLSNGAIFAELRKRDIGSAMLKAKVDGIERLYSFRRMKAYPFLVAVGRTKDELLSNWRRSSLLIGAAAFLISAVFVAFATKLIMQVRIRDTLDQQLRRYSEQLRQHNDGLQVLAHTDKLTGLANRRRFDEVLDLELKRAKRSGTPLSLLMMDLDYFKQYNDSYGHRAGDDCLHAAAQVLAGQIVRAGDLAARYGGEEFAVIMPNTDQPGAAAVAERVRAGLQALAMPHQRSPFHIVTASFGLATLVPQAVRDMTTSGLIELADAQLYHAKEAGRNRIGAA</sequence>
<keyword evidence="5 8" id="KW-1133">Transmembrane helix</keyword>
<evidence type="ECO:0000259" key="9">
    <source>
        <dbReference type="PROSITE" id="PS50887"/>
    </source>
</evidence>
<dbReference type="InterPro" id="IPR033479">
    <property type="entry name" value="dCache_1"/>
</dbReference>
<proteinExistence type="predicted"/>
<dbReference type="InterPro" id="IPR043128">
    <property type="entry name" value="Rev_trsase/Diguanyl_cyclase"/>
</dbReference>
<evidence type="ECO:0000256" key="1">
    <source>
        <dbReference type="ARBA" id="ARBA00004651"/>
    </source>
</evidence>
<evidence type="ECO:0000256" key="6">
    <source>
        <dbReference type="ARBA" id="ARBA00023136"/>
    </source>
</evidence>
<dbReference type="CDD" id="cd12915">
    <property type="entry name" value="PDC2_DGC_like"/>
    <property type="match status" value="1"/>
</dbReference>
<dbReference type="PROSITE" id="PS50887">
    <property type="entry name" value="GGDEF"/>
    <property type="match status" value="1"/>
</dbReference>
<comment type="subcellular location">
    <subcellularLocation>
        <location evidence="1">Cell membrane</location>
        <topology evidence="1">Multi-pass membrane protein</topology>
    </subcellularLocation>
</comment>
<feature type="transmembrane region" description="Helical" evidence="8">
    <location>
        <begin position="262"/>
        <end position="284"/>
    </location>
</feature>
<evidence type="ECO:0000313" key="10">
    <source>
        <dbReference type="EMBL" id="QBE66993.1"/>
    </source>
</evidence>
<dbReference type="Pfam" id="PF02743">
    <property type="entry name" value="dCache_1"/>
    <property type="match status" value="1"/>
</dbReference>
<keyword evidence="6 8" id="KW-0472">Membrane</keyword>
<dbReference type="GO" id="GO:0005886">
    <property type="term" value="C:plasma membrane"/>
    <property type="evidence" value="ECO:0007669"/>
    <property type="project" value="UniProtKB-SubCell"/>
</dbReference>
<reference evidence="10 11" key="1">
    <citation type="submission" date="2019-02" db="EMBL/GenBank/DDBJ databases">
        <title>Draft Genome Sequences of Six Type Strains of the Genus Massilia.</title>
        <authorList>
            <person name="Miess H."/>
            <person name="Frediansyhah A."/>
            <person name="Gross H."/>
        </authorList>
    </citation>
    <scope>NUCLEOTIDE SEQUENCE [LARGE SCALE GENOMIC DNA]</scope>
    <source>
        <strain evidence="10 11">DSM 17473</strain>
    </source>
</reference>
<dbReference type="Gene3D" id="3.30.70.270">
    <property type="match status" value="1"/>
</dbReference>
<dbReference type="Pfam" id="PF00990">
    <property type="entry name" value="GGDEF"/>
    <property type="match status" value="1"/>
</dbReference>
<dbReference type="EC" id="2.7.7.65" evidence="2"/>
<dbReference type="Gene3D" id="3.30.450.20">
    <property type="entry name" value="PAS domain"/>
    <property type="match status" value="2"/>
</dbReference>
<dbReference type="EMBL" id="CP035913">
    <property type="protein sequence ID" value="QBE66993.1"/>
    <property type="molecule type" value="Genomic_DNA"/>
</dbReference>
<dbReference type="KEGG" id="plue:EWM63_01115"/>
<gene>
    <name evidence="10" type="ORF">EWM63_01115</name>
</gene>
<protein>
    <recommendedName>
        <fullName evidence="2">diguanylate cyclase</fullName>
        <ecNumber evidence="2">2.7.7.65</ecNumber>
    </recommendedName>
</protein>
<organism evidence="10 11">
    <name type="scientific">Pseudoduganella lutea</name>
    <dbReference type="NCBI Taxonomy" id="321985"/>
    <lineage>
        <taxon>Bacteria</taxon>
        <taxon>Pseudomonadati</taxon>
        <taxon>Pseudomonadota</taxon>
        <taxon>Betaproteobacteria</taxon>
        <taxon>Burkholderiales</taxon>
        <taxon>Oxalobacteraceae</taxon>
        <taxon>Telluria group</taxon>
        <taxon>Pseudoduganella</taxon>
    </lineage>
</organism>
<dbReference type="SUPFAM" id="SSF55073">
    <property type="entry name" value="Nucleotide cyclase"/>
    <property type="match status" value="1"/>
</dbReference>
<evidence type="ECO:0000256" key="3">
    <source>
        <dbReference type="ARBA" id="ARBA00022475"/>
    </source>
</evidence>
<keyword evidence="11" id="KW-1185">Reference proteome</keyword>
<evidence type="ECO:0000256" key="8">
    <source>
        <dbReference type="SAM" id="Phobius"/>
    </source>
</evidence>
<comment type="catalytic activity">
    <reaction evidence="7">
        <text>2 GTP = 3',3'-c-di-GMP + 2 diphosphate</text>
        <dbReference type="Rhea" id="RHEA:24898"/>
        <dbReference type="ChEBI" id="CHEBI:33019"/>
        <dbReference type="ChEBI" id="CHEBI:37565"/>
        <dbReference type="ChEBI" id="CHEBI:58805"/>
        <dbReference type="EC" id="2.7.7.65"/>
    </reaction>
</comment>
<evidence type="ECO:0000256" key="5">
    <source>
        <dbReference type="ARBA" id="ARBA00022989"/>
    </source>
</evidence>
<dbReference type="CDD" id="cd01949">
    <property type="entry name" value="GGDEF"/>
    <property type="match status" value="1"/>
</dbReference>
<dbReference type="InterPro" id="IPR000160">
    <property type="entry name" value="GGDEF_dom"/>
</dbReference>
<dbReference type="GO" id="GO:1902201">
    <property type="term" value="P:negative regulation of bacterial-type flagellum-dependent cell motility"/>
    <property type="evidence" value="ECO:0007669"/>
    <property type="project" value="TreeGrafter"/>
</dbReference>
<keyword evidence="3" id="KW-1003">Cell membrane</keyword>
<dbReference type="InterPro" id="IPR029787">
    <property type="entry name" value="Nucleotide_cyclase"/>
</dbReference>
<evidence type="ECO:0000256" key="2">
    <source>
        <dbReference type="ARBA" id="ARBA00012528"/>
    </source>
</evidence>
<name>A0A4V0Z4H8_9BURK</name>
<dbReference type="CDD" id="cd12914">
    <property type="entry name" value="PDC1_DGC_like"/>
    <property type="match status" value="1"/>
</dbReference>
<dbReference type="SMART" id="SM00267">
    <property type="entry name" value="GGDEF"/>
    <property type="match status" value="1"/>
</dbReference>
<dbReference type="Proteomes" id="UP000290637">
    <property type="component" value="Chromosome"/>
</dbReference>
<dbReference type="GO" id="GO:0043709">
    <property type="term" value="P:cell adhesion involved in single-species biofilm formation"/>
    <property type="evidence" value="ECO:0007669"/>
    <property type="project" value="TreeGrafter"/>
</dbReference>
<evidence type="ECO:0000256" key="7">
    <source>
        <dbReference type="ARBA" id="ARBA00034247"/>
    </source>
</evidence>